<dbReference type="GO" id="GO:0050660">
    <property type="term" value="F:flavin adenine dinucleotide binding"/>
    <property type="evidence" value="ECO:0007669"/>
    <property type="project" value="InterPro"/>
</dbReference>
<dbReference type="PATRIC" id="fig|396014.3.peg.1456"/>
<gene>
    <name evidence="14" type="ORF">BF93_15560</name>
</gene>
<dbReference type="InterPro" id="IPR044751">
    <property type="entry name" value="Ion_transp-like_CBS"/>
</dbReference>
<evidence type="ECO:0000256" key="2">
    <source>
        <dbReference type="ARBA" id="ARBA00006337"/>
    </source>
</evidence>
<dbReference type="FunFam" id="3.10.580.10:FF:000002">
    <property type="entry name" value="Magnesium/cobalt efflux protein CorC"/>
    <property type="match status" value="1"/>
</dbReference>
<evidence type="ECO:0000313" key="14">
    <source>
        <dbReference type="EMBL" id="EWS81592.1"/>
    </source>
</evidence>
<organism evidence="14 15">
    <name type="scientific">Brachybacterium phenoliresistens</name>
    <dbReference type="NCBI Taxonomy" id="396014"/>
    <lineage>
        <taxon>Bacteria</taxon>
        <taxon>Bacillati</taxon>
        <taxon>Actinomycetota</taxon>
        <taxon>Actinomycetes</taxon>
        <taxon>Micrococcales</taxon>
        <taxon>Dermabacteraceae</taxon>
        <taxon>Brachybacterium</taxon>
    </lineage>
</organism>
<evidence type="ECO:0000256" key="1">
    <source>
        <dbReference type="ARBA" id="ARBA00004651"/>
    </source>
</evidence>
<dbReference type="PANTHER" id="PTHR43099">
    <property type="entry name" value="UPF0053 PROTEIN YRKA"/>
    <property type="match status" value="1"/>
</dbReference>
<dbReference type="SUPFAM" id="SSF54631">
    <property type="entry name" value="CBS-domain pair"/>
    <property type="match status" value="1"/>
</dbReference>
<dbReference type="AlphaFoldDB" id="Z9JV09"/>
<feature type="transmembrane region" description="Helical" evidence="11">
    <location>
        <begin position="58"/>
        <end position="80"/>
    </location>
</feature>
<dbReference type="InterPro" id="IPR051676">
    <property type="entry name" value="UPF0053_domain"/>
</dbReference>
<evidence type="ECO:0000256" key="11">
    <source>
        <dbReference type="SAM" id="Phobius"/>
    </source>
</evidence>
<keyword evidence="4 10" id="KW-0812">Transmembrane</keyword>
<dbReference type="EMBL" id="JDYK01000006">
    <property type="protein sequence ID" value="EWS81592.1"/>
    <property type="molecule type" value="Genomic_DNA"/>
</dbReference>
<dbReference type="STRING" id="396014.BF93_15560"/>
<evidence type="ECO:0000256" key="10">
    <source>
        <dbReference type="PROSITE-ProRule" id="PRU01193"/>
    </source>
</evidence>
<evidence type="ECO:0000259" key="12">
    <source>
        <dbReference type="PROSITE" id="PS51371"/>
    </source>
</evidence>
<evidence type="ECO:0000256" key="7">
    <source>
        <dbReference type="ARBA" id="ARBA00023122"/>
    </source>
</evidence>
<keyword evidence="7 9" id="KW-0129">CBS domain</keyword>
<keyword evidence="5" id="KW-0677">Repeat</keyword>
<dbReference type="SUPFAM" id="SSF56176">
    <property type="entry name" value="FAD-binding/transporter-associated domain-like"/>
    <property type="match status" value="1"/>
</dbReference>
<dbReference type="PROSITE" id="PS51846">
    <property type="entry name" value="CNNM"/>
    <property type="match status" value="1"/>
</dbReference>
<dbReference type="InterPro" id="IPR036318">
    <property type="entry name" value="FAD-bd_PCMH-like_sf"/>
</dbReference>
<keyword evidence="3" id="KW-1003">Cell membrane</keyword>
<comment type="subcellular location">
    <subcellularLocation>
        <location evidence="1">Cell membrane</location>
        <topology evidence="1">Multi-pass membrane protein</topology>
    </subcellularLocation>
</comment>
<evidence type="ECO:0000256" key="3">
    <source>
        <dbReference type="ARBA" id="ARBA00022475"/>
    </source>
</evidence>
<dbReference type="HOGENOM" id="CLU_015237_4_0_11"/>
<evidence type="ECO:0000313" key="15">
    <source>
        <dbReference type="Proteomes" id="UP000023067"/>
    </source>
</evidence>
<dbReference type="Proteomes" id="UP000023067">
    <property type="component" value="Unassembled WGS sequence"/>
</dbReference>
<feature type="transmembrane region" description="Helical" evidence="11">
    <location>
        <begin position="100"/>
        <end position="124"/>
    </location>
</feature>
<evidence type="ECO:0000256" key="9">
    <source>
        <dbReference type="PROSITE-ProRule" id="PRU00703"/>
    </source>
</evidence>
<comment type="caution">
    <text evidence="14">The sequence shown here is derived from an EMBL/GenBank/DDBJ whole genome shotgun (WGS) entry which is preliminary data.</text>
</comment>
<feature type="domain" description="CBS" evidence="12">
    <location>
        <begin position="218"/>
        <end position="279"/>
    </location>
</feature>
<name>Z9JV09_9MICO</name>
<dbReference type="InterPro" id="IPR016169">
    <property type="entry name" value="FAD-bd_PCMH_sub2"/>
</dbReference>
<dbReference type="Pfam" id="PF01595">
    <property type="entry name" value="CNNM"/>
    <property type="match status" value="1"/>
</dbReference>
<sequence>MIGELALNIVLVVLFVLIGGVFAATEMALVTLRDGQVTMLAQRGARGRKVADLARNPNTFLSAVQIGVTVAGFFSAAYGASSIAPAVVPVLTGWGVSESFASTLATVVLTLLIAYLSLVLGELAPKRLAIQRNESFAYVVAPVLAGFATLMRPVIWLLSVSTNTVVRLLGGDPDKASEQMSEEELRDMVSSHEGLPEDERRMLDDVLSLRDREISEVMRPRPEVVSLDAEETVQAAAARVRDLPYSRYPVTERSIDDLLGFVHVRDLFDAEHERPTAPISQIVREIAFYPATARVLPTLTDMRAEGHHIAVVVDEYGGTDGIVTLEDIIEEVVGEIFDEHDEETPVGAIAESGGRVDGRLNLQDFEEATGIALPRGTYDTAAGFFIERLGRLPVEGDSIVVDGVKLQVARMDRRRVAEIDVARLPALTADAPQTPGAEDPAG</sequence>
<dbReference type="RefSeq" id="WP_051486660.1">
    <property type="nucleotide sequence ID" value="NZ_KK069991.1"/>
</dbReference>
<dbReference type="Pfam" id="PF00571">
    <property type="entry name" value="CBS"/>
    <property type="match status" value="2"/>
</dbReference>
<feature type="transmembrane region" description="Helical" evidence="11">
    <location>
        <begin position="6"/>
        <end position="30"/>
    </location>
</feature>
<evidence type="ECO:0000256" key="8">
    <source>
        <dbReference type="ARBA" id="ARBA00023136"/>
    </source>
</evidence>
<dbReference type="PROSITE" id="PS51371">
    <property type="entry name" value="CBS"/>
    <property type="match status" value="2"/>
</dbReference>
<dbReference type="Gene3D" id="3.10.580.10">
    <property type="entry name" value="CBS-domain"/>
    <property type="match status" value="1"/>
</dbReference>
<evidence type="ECO:0000256" key="6">
    <source>
        <dbReference type="ARBA" id="ARBA00022989"/>
    </source>
</evidence>
<feature type="domain" description="CBS" evidence="12">
    <location>
        <begin position="282"/>
        <end position="342"/>
    </location>
</feature>
<dbReference type="eggNOG" id="COG1253">
    <property type="taxonomic scope" value="Bacteria"/>
</dbReference>
<dbReference type="InterPro" id="IPR002550">
    <property type="entry name" value="CNNM"/>
</dbReference>
<dbReference type="InterPro" id="IPR046342">
    <property type="entry name" value="CBS_dom_sf"/>
</dbReference>
<evidence type="ECO:0000256" key="4">
    <source>
        <dbReference type="ARBA" id="ARBA00022692"/>
    </source>
</evidence>
<dbReference type="SMART" id="SM00116">
    <property type="entry name" value="CBS"/>
    <property type="match status" value="2"/>
</dbReference>
<feature type="transmembrane region" description="Helical" evidence="11">
    <location>
        <begin position="136"/>
        <end position="158"/>
    </location>
</feature>
<dbReference type="InterPro" id="IPR000644">
    <property type="entry name" value="CBS_dom"/>
</dbReference>
<protein>
    <submittedName>
        <fullName evidence="14">Membrane protein</fullName>
    </submittedName>
</protein>
<dbReference type="InterPro" id="IPR005170">
    <property type="entry name" value="Transptr-assoc_dom"/>
</dbReference>
<dbReference type="Gene3D" id="3.30.465.10">
    <property type="match status" value="1"/>
</dbReference>
<dbReference type="GO" id="GO:0005886">
    <property type="term" value="C:plasma membrane"/>
    <property type="evidence" value="ECO:0007669"/>
    <property type="project" value="UniProtKB-SubCell"/>
</dbReference>
<dbReference type="OrthoDB" id="110231at2"/>
<keyword evidence="6 10" id="KW-1133">Transmembrane helix</keyword>
<keyword evidence="15" id="KW-1185">Reference proteome</keyword>
<dbReference type="SMART" id="SM01091">
    <property type="entry name" value="CorC_HlyC"/>
    <property type="match status" value="1"/>
</dbReference>
<accession>Z9JV09</accession>
<dbReference type="Pfam" id="PF03471">
    <property type="entry name" value="CorC_HlyC"/>
    <property type="match status" value="1"/>
</dbReference>
<evidence type="ECO:0000259" key="13">
    <source>
        <dbReference type="PROSITE" id="PS51846"/>
    </source>
</evidence>
<dbReference type="PANTHER" id="PTHR43099:SF5">
    <property type="entry name" value="HLYC_CORC FAMILY TRANSPORTER"/>
    <property type="match status" value="1"/>
</dbReference>
<evidence type="ECO:0000256" key="5">
    <source>
        <dbReference type="ARBA" id="ARBA00022737"/>
    </source>
</evidence>
<keyword evidence="8 10" id="KW-0472">Membrane</keyword>
<proteinExistence type="inferred from homology"/>
<reference evidence="14 15" key="1">
    <citation type="submission" date="2014-02" db="EMBL/GenBank/DDBJ databases">
        <title>Genome sequence of Brachybacterium phenoliresistens strain W13A50.</title>
        <authorList>
            <person name="Wang X."/>
        </authorList>
    </citation>
    <scope>NUCLEOTIDE SEQUENCE [LARGE SCALE GENOMIC DNA]</scope>
    <source>
        <strain evidence="14 15">W13A50</strain>
    </source>
</reference>
<dbReference type="CDD" id="cd04590">
    <property type="entry name" value="CBS_pair_CorC_HlyC_assoc"/>
    <property type="match status" value="1"/>
</dbReference>
<feature type="domain" description="CNNM transmembrane" evidence="13">
    <location>
        <begin position="1"/>
        <end position="204"/>
    </location>
</feature>
<comment type="similarity">
    <text evidence="2">Belongs to the UPF0053 family.</text>
</comment>